<feature type="active site" description="Proton donor" evidence="4">
    <location>
        <position position="95"/>
    </location>
</feature>
<evidence type="ECO:0000259" key="5">
    <source>
        <dbReference type="SMART" id="SM00922"/>
    </source>
</evidence>
<dbReference type="NCBIfam" id="NF002782">
    <property type="entry name" value="PRK02901.1"/>
    <property type="match status" value="1"/>
</dbReference>
<comment type="function">
    <text evidence="4">Converts 2-succinyl-6-hydroxy-2,4-cyclohexadiene-1-carboxylate (SHCHC) to 2-succinylbenzoate (OSB).</text>
</comment>
<dbReference type="EMBL" id="CP049865">
    <property type="protein sequence ID" value="QIK73806.1"/>
    <property type="molecule type" value="Genomic_DNA"/>
</dbReference>
<dbReference type="PANTHER" id="PTHR48073">
    <property type="entry name" value="O-SUCCINYLBENZOATE SYNTHASE-RELATED"/>
    <property type="match status" value="1"/>
</dbReference>
<dbReference type="InterPro" id="IPR013342">
    <property type="entry name" value="Mandelate_racemase_C"/>
</dbReference>
<dbReference type="AlphaFoldDB" id="A0A6G7YAU9"/>
<dbReference type="Gene3D" id="3.20.20.120">
    <property type="entry name" value="Enolase-like C-terminal domain"/>
    <property type="match status" value="1"/>
</dbReference>
<evidence type="ECO:0000313" key="6">
    <source>
        <dbReference type="EMBL" id="QIK73806.1"/>
    </source>
</evidence>
<keyword evidence="7" id="KW-1185">Reference proteome</keyword>
<evidence type="ECO:0000256" key="1">
    <source>
        <dbReference type="ARBA" id="ARBA00022723"/>
    </source>
</evidence>
<dbReference type="SUPFAM" id="SSF51604">
    <property type="entry name" value="Enolase C-terminal domain-like"/>
    <property type="match status" value="1"/>
</dbReference>
<keyword evidence="3 4" id="KW-0456">Lyase</keyword>
<dbReference type="InterPro" id="IPR010196">
    <property type="entry name" value="OSB_synthase_MenC1"/>
</dbReference>
<dbReference type="SFLD" id="SFLDG00180">
    <property type="entry name" value="muconate_cycloisomerase"/>
    <property type="match status" value="1"/>
</dbReference>
<comment type="catalytic activity">
    <reaction evidence="4">
        <text>(1R,6R)-6-hydroxy-2-succinyl-cyclohexa-2,4-diene-1-carboxylate = 2-succinylbenzoate + H2O</text>
        <dbReference type="Rhea" id="RHEA:10196"/>
        <dbReference type="ChEBI" id="CHEBI:15377"/>
        <dbReference type="ChEBI" id="CHEBI:18325"/>
        <dbReference type="ChEBI" id="CHEBI:58689"/>
        <dbReference type="EC" id="4.2.1.113"/>
    </reaction>
</comment>
<accession>A0A6G7YAU9</accession>
<feature type="domain" description="Mandelate racemase/muconate lactonizing enzyme C-terminal" evidence="5">
    <location>
        <begin position="77"/>
        <end position="173"/>
    </location>
</feature>
<evidence type="ECO:0000313" key="7">
    <source>
        <dbReference type="Proteomes" id="UP000501058"/>
    </source>
</evidence>
<dbReference type="InterPro" id="IPR029065">
    <property type="entry name" value="Enolase_C-like"/>
</dbReference>
<dbReference type="CDD" id="cd03320">
    <property type="entry name" value="OSBS"/>
    <property type="match status" value="1"/>
</dbReference>
<dbReference type="EC" id="4.2.1.113" evidence="4"/>
<feature type="binding site" evidence="4">
    <location>
        <position position="126"/>
    </location>
    <ligand>
        <name>Mg(2+)</name>
        <dbReference type="ChEBI" id="CHEBI:18420"/>
    </ligand>
</feature>
<proteinExistence type="inferred from homology"/>
<dbReference type="HAMAP" id="MF_00470">
    <property type="entry name" value="MenC_1"/>
    <property type="match status" value="1"/>
</dbReference>
<dbReference type="Pfam" id="PF13378">
    <property type="entry name" value="MR_MLE_C"/>
    <property type="match status" value="1"/>
</dbReference>
<dbReference type="GO" id="GO:0043748">
    <property type="term" value="F:O-succinylbenzoate synthase activity"/>
    <property type="evidence" value="ECO:0007669"/>
    <property type="project" value="UniProtKB-EC"/>
</dbReference>
<dbReference type="Pfam" id="PF18374">
    <property type="entry name" value="Enolase_like_N"/>
    <property type="match status" value="1"/>
</dbReference>
<feature type="binding site" evidence="4">
    <location>
        <position position="177"/>
    </location>
    <ligand>
        <name>Mg(2+)</name>
        <dbReference type="ChEBI" id="CHEBI:18420"/>
    </ligand>
</feature>
<dbReference type="GO" id="GO:0009234">
    <property type="term" value="P:menaquinone biosynthetic process"/>
    <property type="evidence" value="ECO:0007669"/>
    <property type="project" value="UniProtKB-UniRule"/>
</dbReference>
<keyword evidence="2 4" id="KW-0460">Magnesium</keyword>
<comment type="pathway">
    <text evidence="4">Quinol/quinone metabolism; 1,4-dihydroxy-2-naphthoate biosynthesis; 1,4-dihydroxy-2-naphthoate from chorismate: step 4/7.</text>
</comment>
<gene>
    <name evidence="4" type="primary">menC</name>
    <name evidence="6" type="ORF">G7070_04345</name>
</gene>
<feature type="binding site" evidence="4">
    <location>
        <position position="154"/>
    </location>
    <ligand>
        <name>Mg(2+)</name>
        <dbReference type="ChEBI" id="CHEBI:18420"/>
    </ligand>
</feature>
<reference evidence="6 7" key="1">
    <citation type="submission" date="2020-03" db="EMBL/GenBank/DDBJ databases">
        <title>Propioniciclava sp. nov., isolated from Hydrophilus acuminatus.</title>
        <authorList>
            <person name="Hyun D.-W."/>
            <person name="Bae J.-W."/>
        </authorList>
    </citation>
    <scope>NUCLEOTIDE SEQUENCE [LARGE SCALE GENOMIC DNA]</scope>
    <source>
        <strain evidence="6 7">HDW11</strain>
    </source>
</reference>
<comment type="pathway">
    <text evidence="4">Quinol/quinone metabolism; menaquinone biosynthesis.</text>
</comment>
<keyword evidence="4" id="KW-0474">Menaquinone biosynthesis</keyword>
<dbReference type="UniPathway" id="UPA00079"/>
<dbReference type="UniPathway" id="UPA01057">
    <property type="reaction ID" value="UER00165"/>
</dbReference>
<dbReference type="InterPro" id="IPR036849">
    <property type="entry name" value="Enolase-like_C_sf"/>
</dbReference>
<dbReference type="SFLD" id="SFLDF00009">
    <property type="entry name" value="o-succinylbenzoate_synthase"/>
    <property type="match status" value="1"/>
</dbReference>
<dbReference type="PANTHER" id="PTHR48073:SF2">
    <property type="entry name" value="O-SUCCINYLBENZOATE SYNTHASE"/>
    <property type="match status" value="1"/>
</dbReference>
<dbReference type="Proteomes" id="UP000501058">
    <property type="component" value="Chromosome"/>
</dbReference>
<keyword evidence="1 4" id="KW-0479">Metal-binding</keyword>
<evidence type="ECO:0000256" key="2">
    <source>
        <dbReference type="ARBA" id="ARBA00022842"/>
    </source>
</evidence>
<comment type="similarity">
    <text evidence="4">Belongs to the mandelate racemase/muconate lactonizing enzyme family. MenC type 1 subfamily.</text>
</comment>
<protein>
    <recommendedName>
        <fullName evidence="4">o-succinylbenzoate synthase</fullName>
        <shortName evidence="4">OSB synthase</shortName>
        <shortName evidence="4">OSBS</shortName>
        <ecNumber evidence="4">4.2.1.113</ecNumber>
    </recommendedName>
    <alternativeName>
        <fullName evidence="4">4-(2'-carboxyphenyl)-4-oxybutyric acid synthase</fullName>
    </alternativeName>
    <alternativeName>
        <fullName evidence="4">o-succinylbenzoic acid synthase</fullName>
    </alternativeName>
</protein>
<evidence type="ECO:0000256" key="3">
    <source>
        <dbReference type="ARBA" id="ARBA00023239"/>
    </source>
</evidence>
<comment type="cofactor">
    <cofactor evidence="4">
        <name>a divalent metal cation</name>
        <dbReference type="ChEBI" id="CHEBI:60240"/>
    </cofactor>
</comment>
<organism evidence="6 7">
    <name type="scientific">Propioniciclava coleopterorum</name>
    <dbReference type="NCBI Taxonomy" id="2714937"/>
    <lineage>
        <taxon>Bacteria</taxon>
        <taxon>Bacillati</taxon>
        <taxon>Actinomycetota</taxon>
        <taxon>Actinomycetes</taxon>
        <taxon>Propionibacteriales</taxon>
        <taxon>Propionibacteriaceae</taxon>
        <taxon>Propioniciclava</taxon>
    </lineage>
</organism>
<name>A0A6G7YAU9_9ACTN</name>
<dbReference type="KEGG" id="prv:G7070_04345"/>
<dbReference type="SFLD" id="SFLDS00001">
    <property type="entry name" value="Enolase"/>
    <property type="match status" value="1"/>
</dbReference>
<feature type="active site" description="Proton acceptor" evidence="4">
    <location>
        <position position="201"/>
    </location>
</feature>
<dbReference type="GO" id="GO:0000287">
    <property type="term" value="F:magnesium ion binding"/>
    <property type="evidence" value="ECO:0007669"/>
    <property type="project" value="UniProtKB-UniRule"/>
</dbReference>
<sequence>MAVYATSLRDRFRGLDRRGGVLLRGPAGWGEFSPFWDYDDAACVPWLRAALEAATLPYPEPVRDRVAVNATVPAVGPQRAAEIVSRSGCSTVKVKVAQAGQSLAEDLDRVAAVRSALGAEGHIRVDANGAWSLEDARAAVPALDRAAGGLQYAEQPVATVDDLARLRRSVGVPIAADESIRRATDPLAVKRAEAADVVVIKVQPLGGVRACLALVEELGLPMVVSSALESSVGIAAGVALAAALPGIEYASGLATVAMFDHDVASRPLLPEAGTLPVGRVTPDALAPASEDTVSRWLARLERVADLAAIDLDEVLR</sequence>
<evidence type="ECO:0000256" key="4">
    <source>
        <dbReference type="HAMAP-Rule" id="MF_00470"/>
    </source>
</evidence>
<dbReference type="SMART" id="SM00922">
    <property type="entry name" value="MR_MLE"/>
    <property type="match status" value="1"/>
</dbReference>